<dbReference type="InterPro" id="IPR003615">
    <property type="entry name" value="HNH_nuc"/>
</dbReference>
<dbReference type="Gene3D" id="3.90.75.20">
    <property type="match status" value="2"/>
</dbReference>
<dbReference type="AlphaFoldDB" id="A0A6C0LSP4"/>
<dbReference type="SUPFAM" id="SSF54060">
    <property type="entry name" value="His-Me finger endonucleases"/>
    <property type="match status" value="2"/>
</dbReference>
<feature type="domain" description="HNH nuclease" evidence="1">
    <location>
        <begin position="253"/>
        <end position="280"/>
    </location>
</feature>
<reference evidence="2" key="1">
    <citation type="journal article" date="2020" name="Nature">
        <title>Giant virus diversity and host interactions through global metagenomics.</title>
        <authorList>
            <person name="Schulz F."/>
            <person name="Roux S."/>
            <person name="Paez-Espino D."/>
            <person name="Jungbluth S."/>
            <person name="Walsh D.A."/>
            <person name="Denef V.J."/>
            <person name="McMahon K.D."/>
            <person name="Konstantinidis K.T."/>
            <person name="Eloe-Fadrosh E.A."/>
            <person name="Kyrpides N.C."/>
            <person name="Woyke T."/>
        </authorList>
    </citation>
    <scope>NUCLEOTIDE SEQUENCE</scope>
    <source>
        <strain evidence="2">GVMAG-S-1016704-121</strain>
    </source>
</reference>
<dbReference type="InterPro" id="IPR044925">
    <property type="entry name" value="His-Me_finger_sf"/>
</dbReference>
<proteinExistence type="predicted"/>
<dbReference type="Gene3D" id="1.10.10.10">
    <property type="entry name" value="Winged helix-like DNA-binding domain superfamily/Winged helix DNA-binding domain"/>
    <property type="match status" value="1"/>
</dbReference>
<accession>A0A6C0LSP4</accession>
<organism evidence="2">
    <name type="scientific">viral metagenome</name>
    <dbReference type="NCBI Taxonomy" id="1070528"/>
    <lineage>
        <taxon>unclassified sequences</taxon>
        <taxon>metagenomes</taxon>
        <taxon>organismal metagenomes</taxon>
    </lineage>
</organism>
<dbReference type="Pfam" id="PF13392">
    <property type="entry name" value="HNH_3"/>
    <property type="match status" value="1"/>
</dbReference>
<dbReference type="InterPro" id="IPR036388">
    <property type="entry name" value="WH-like_DNA-bd_sf"/>
</dbReference>
<dbReference type="SUPFAM" id="SSF64496">
    <property type="entry name" value="DNA-binding domain of intron-encoded endonucleases"/>
    <property type="match status" value="1"/>
</dbReference>
<protein>
    <recommendedName>
        <fullName evidence="1">HNH nuclease domain-containing protein</fullName>
    </recommendedName>
</protein>
<dbReference type="EMBL" id="MN740557">
    <property type="protein sequence ID" value="QHU33400.1"/>
    <property type="molecule type" value="Genomic_DNA"/>
</dbReference>
<evidence type="ECO:0000259" key="1">
    <source>
        <dbReference type="Pfam" id="PF13392"/>
    </source>
</evidence>
<name>A0A6C0LSP4_9ZZZZ</name>
<sequence>MPSKIISKYNKLFKNKPKVSNMGRVQYANGKKVYPKAGTSGYSYVGFYGHSRATHIVVTAAFGLIPTNIKQHTVEHKMVGVQYRNDNRLENLVLATPKEQIQSSREQNTDRKLGSKKCEKPILYKLLDSDTWLHYSSAYSFSRDFPVANSSIYRVLSGTRTHANGYEFKYPCTEHIQGEVWKDIKINGTYSGAQVSNKSRFKDIFGVIKTIDIPSDGRRKMCTVNCRQFQYAILVWSAFNNFDLQTDEYGTGKGYQINHINGISSDDRPENLERITSEDHIRHTVKIEGRQSNAQQRSKPVLCKLTTDTEWTLYPSMSNARTSLSLKYMNIKDVILKNGNRAKTEGAHGFYEMKSAYDETQDDLPGEIWVDIEEKHMQPDYFKNLALDLYS</sequence>
<evidence type="ECO:0000313" key="2">
    <source>
        <dbReference type="EMBL" id="QHU33400.1"/>
    </source>
</evidence>